<dbReference type="Proteomes" id="UP000267804">
    <property type="component" value="Chromosome"/>
</dbReference>
<sequence length="381" mass="42811">MTLFGWDASDYDVDRGLTADRIRDARAAGIDFMTYKGTEQSRDGTFHSQYYGVMLTAAKDAGIPFLGMYVVVHSDVSIEDQAATAVDYADKHTPWWRTYDGFFWQIDLERWPTDDVPPHIGVDVGRELEERTGKVAVMYASRGQYGDDDLGDLPRWNADYPYRVAEDFKAAYARAGGDSGPGWTRYGKPAETPRIWQFTDSAIIGRQHTCDADAFRGTAGDFATMIGEKTSTTTKRDVIATFHSTAHAGDTLDTTDRFHAIRWATGLYHWTVPETGLVSVQATVDLRGLRRDDLVRIRAEYTRPGDAENDTPLLRQERVSIDPETTGGVFVVSTPDERVELPKGTQIRIQVAVRPEDDDHRRRLTYSTRTRISIVEIRPAG</sequence>
<dbReference type="SUPFAM" id="SSF51445">
    <property type="entry name" value="(Trans)glycosidases"/>
    <property type="match status" value="1"/>
</dbReference>
<dbReference type="KEGG" id="mtua:CSH63_28410"/>
<evidence type="ECO:0008006" key="3">
    <source>
        <dbReference type="Google" id="ProtNLM"/>
    </source>
</evidence>
<proteinExistence type="predicted"/>
<reference evidence="1 2" key="1">
    <citation type="submission" date="2017-10" db="EMBL/GenBank/DDBJ databases">
        <title>Integration of genomic and chemical information greatly accelerates assignment of the full stereostructure of myelolactone, a potent inhibitor of myeloma from a marine-derived Micromonospora.</title>
        <authorList>
            <person name="Kim M.C."/>
            <person name="Machado H."/>
            <person name="Jensen P.R."/>
            <person name="Fenical W."/>
        </authorList>
    </citation>
    <scope>NUCLEOTIDE SEQUENCE [LARGE SCALE GENOMIC DNA]</scope>
    <source>
        <strain evidence="1 2">CNY-010</strain>
    </source>
</reference>
<dbReference type="EMBL" id="CP024087">
    <property type="protein sequence ID" value="AYF31297.1"/>
    <property type="molecule type" value="Genomic_DNA"/>
</dbReference>
<organism evidence="1 2">
    <name type="scientific">Micromonospora tulbaghiae</name>
    <dbReference type="NCBI Taxonomy" id="479978"/>
    <lineage>
        <taxon>Bacteria</taxon>
        <taxon>Bacillati</taxon>
        <taxon>Actinomycetota</taxon>
        <taxon>Actinomycetes</taxon>
        <taxon>Micromonosporales</taxon>
        <taxon>Micromonosporaceae</taxon>
        <taxon>Micromonospora</taxon>
    </lineage>
</organism>
<evidence type="ECO:0000313" key="2">
    <source>
        <dbReference type="Proteomes" id="UP000267804"/>
    </source>
</evidence>
<name>A0A386WSB8_9ACTN</name>
<dbReference type="InterPro" id="IPR017853">
    <property type="entry name" value="GH"/>
</dbReference>
<protein>
    <recommendedName>
        <fullName evidence="3">Glycosyl hydrolases family 25</fullName>
    </recommendedName>
</protein>
<accession>A0A386WSB8</accession>
<gene>
    <name evidence="1" type="ORF">CSH63_28410</name>
</gene>
<evidence type="ECO:0000313" key="1">
    <source>
        <dbReference type="EMBL" id="AYF31297.1"/>
    </source>
</evidence>
<dbReference type="Gene3D" id="3.20.20.80">
    <property type="entry name" value="Glycosidases"/>
    <property type="match status" value="1"/>
</dbReference>
<dbReference type="AlphaFoldDB" id="A0A386WSB8"/>
<dbReference type="RefSeq" id="WP_120572860.1">
    <property type="nucleotide sequence ID" value="NZ_CP024087.1"/>
</dbReference>